<dbReference type="Proteomes" id="UP000284109">
    <property type="component" value="Unassembled WGS sequence"/>
</dbReference>
<dbReference type="SUPFAM" id="SSF46689">
    <property type="entry name" value="Homeodomain-like"/>
    <property type="match status" value="1"/>
</dbReference>
<dbReference type="Gene3D" id="1.10.357.10">
    <property type="entry name" value="Tetracycline Repressor, domain 2"/>
    <property type="match status" value="1"/>
</dbReference>
<organism evidence="2 3">
    <name type="scientific">Bombilactobacillus bombi</name>
    <dbReference type="NCBI Taxonomy" id="1303590"/>
    <lineage>
        <taxon>Bacteria</taxon>
        <taxon>Bacillati</taxon>
        <taxon>Bacillota</taxon>
        <taxon>Bacilli</taxon>
        <taxon>Lactobacillales</taxon>
        <taxon>Lactobacillaceae</taxon>
        <taxon>Bombilactobacillus</taxon>
    </lineage>
</organism>
<sequence>MPRQPLQQRSRIKQEKILKTAKQLFAQKNYFIVSTNEIAKVAGVSIGTLYSYFKDKKAILLTLLNEYNQTFDSVFGHLNTDAALALFENDTHQWLQNLVNMLSKLEDQQFHSQIEMLSYTIPEVQQTVVQQKQKVQELTRQCILEYSKQNVHLDDEDIDNLSIILFDFISSLVDEIIYGDNSIEQKQQLQNTGITCLELIIKQTLINTKEKN</sequence>
<dbReference type="PROSITE" id="PS50977">
    <property type="entry name" value="HTH_TETR_2"/>
    <property type="match status" value="1"/>
</dbReference>
<dbReference type="InterPro" id="IPR001647">
    <property type="entry name" value="HTH_TetR"/>
</dbReference>
<evidence type="ECO:0000313" key="3">
    <source>
        <dbReference type="Proteomes" id="UP000284109"/>
    </source>
</evidence>
<comment type="caution">
    <text evidence="2">The sequence shown here is derived from an EMBL/GenBank/DDBJ whole genome shotgun (WGS) entry which is preliminary data.</text>
</comment>
<protein>
    <submittedName>
        <fullName evidence="2">TetR/AcrR family transcriptional regulator</fullName>
    </submittedName>
</protein>
<evidence type="ECO:0000256" key="1">
    <source>
        <dbReference type="ARBA" id="ARBA00023125"/>
    </source>
</evidence>
<name>A0A347SR55_9LACO</name>
<dbReference type="OrthoDB" id="268339at2"/>
<dbReference type="InterPro" id="IPR055155">
    <property type="entry name" value="SMU_134-like_C"/>
</dbReference>
<dbReference type="PANTHER" id="PTHR43479">
    <property type="entry name" value="ACREF/ENVCD OPERON REPRESSOR-RELATED"/>
    <property type="match status" value="1"/>
</dbReference>
<dbReference type="Pfam" id="PF00440">
    <property type="entry name" value="TetR_N"/>
    <property type="match status" value="1"/>
</dbReference>
<evidence type="ECO:0000313" key="2">
    <source>
        <dbReference type="EMBL" id="RHW49834.1"/>
    </source>
</evidence>
<dbReference type="PANTHER" id="PTHR43479:SF11">
    <property type="entry name" value="ACREF_ENVCD OPERON REPRESSOR-RELATED"/>
    <property type="match status" value="1"/>
</dbReference>
<dbReference type="Gene3D" id="1.10.10.60">
    <property type="entry name" value="Homeodomain-like"/>
    <property type="match status" value="1"/>
</dbReference>
<dbReference type="GO" id="GO:0003677">
    <property type="term" value="F:DNA binding"/>
    <property type="evidence" value="ECO:0007669"/>
    <property type="project" value="UniProtKB-UniRule"/>
</dbReference>
<gene>
    <name evidence="2" type="ORF">DS831_06625</name>
</gene>
<dbReference type="EMBL" id="QOCR01000004">
    <property type="protein sequence ID" value="RHW49834.1"/>
    <property type="molecule type" value="Genomic_DNA"/>
</dbReference>
<dbReference type="InterPro" id="IPR009057">
    <property type="entry name" value="Homeodomain-like_sf"/>
</dbReference>
<proteinExistence type="predicted"/>
<dbReference type="AlphaFoldDB" id="A0A347SR55"/>
<reference evidence="2 3" key="1">
    <citation type="submission" date="2018-07" db="EMBL/GenBank/DDBJ databases">
        <title>Genome sequences of six Lactobacillus spp. isolated from bumble bee guts.</title>
        <authorList>
            <person name="Motta E.V.S."/>
            <person name="Moran N.A."/>
        </authorList>
    </citation>
    <scope>NUCLEOTIDE SEQUENCE [LARGE SCALE GENOMIC DNA]</scope>
    <source>
        <strain evidence="2 3">BI-1.1</strain>
    </source>
</reference>
<dbReference type="InterPro" id="IPR050624">
    <property type="entry name" value="HTH-type_Tx_Regulator"/>
</dbReference>
<keyword evidence="3" id="KW-1185">Reference proteome</keyword>
<accession>A0A347SR55</accession>
<dbReference type="PRINTS" id="PR00455">
    <property type="entry name" value="HTHTETR"/>
</dbReference>
<dbReference type="KEGG" id="lbm:DS830_03115"/>
<dbReference type="RefSeq" id="WP_118901707.1">
    <property type="nucleotide sequence ID" value="NZ_CP031513.1"/>
</dbReference>
<dbReference type="Pfam" id="PF22568">
    <property type="entry name" value="Tet_C_40"/>
    <property type="match status" value="1"/>
</dbReference>
<keyword evidence="1" id="KW-0238">DNA-binding</keyword>